<proteinExistence type="predicted"/>
<evidence type="ECO:0000313" key="1">
    <source>
        <dbReference type="EMBL" id="RXH83143.1"/>
    </source>
</evidence>
<accession>A0A498IPI7</accession>
<name>A0A498IPI7_MALDO</name>
<gene>
    <name evidence="1" type="ORF">DVH24_003641</name>
</gene>
<organism evidence="1 2">
    <name type="scientific">Malus domestica</name>
    <name type="common">Apple</name>
    <name type="synonym">Pyrus malus</name>
    <dbReference type="NCBI Taxonomy" id="3750"/>
    <lineage>
        <taxon>Eukaryota</taxon>
        <taxon>Viridiplantae</taxon>
        <taxon>Streptophyta</taxon>
        <taxon>Embryophyta</taxon>
        <taxon>Tracheophyta</taxon>
        <taxon>Spermatophyta</taxon>
        <taxon>Magnoliopsida</taxon>
        <taxon>eudicotyledons</taxon>
        <taxon>Gunneridae</taxon>
        <taxon>Pentapetalae</taxon>
        <taxon>rosids</taxon>
        <taxon>fabids</taxon>
        <taxon>Rosales</taxon>
        <taxon>Rosaceae</taxon>
        <taxon>Amygdaloideae</taxon>
        <taxon>Maleae</taxon>
        <taxon>Malus</taxon>
    </lineage>
</organism>
<sequence>MDAIEIDKVINNVVNFQAEEAVQKEAPGTSIKESIPQMQEVVVQKKPPKAVKIVGPSTLVPPLPVQAKEQEGNATFAPQLPVRLEESTIKSRKQQIFYE</sequence>
<reference evidence="1 2" key="1">
    <citation type="submission" date="2018-10" db="EMBL/GenBank/DDBJ databases">
        <title>A high-quality apple genome assembly.</title>
        <authorList>
            <person name="Hu J."/>
        </authorList>
    </citation>
    <scope>NUCLEOTIDE SEQUENCE [LARGE SCALE GENOMIC DNA]</scope>
    <source>
        <strain evidence="2">cv. HFTH1</strain>
        <tissue evidence="1">Young leaf</tissue>
    </source>
</reference>
<dbReference type="Proteomes" id="UP000290289">
    <property type="component" value="Chromosome 11"/>
</dbReference>
<evidence type="ECO:0000313" key="2">
    <source>
        <dbReference type="Proteomes" id="UP000290289"/>
    </source>
</evidence>
<protein>
    <submittedName>
        <fullName evidence="1">Uncharacterized protein</fullName>
    </submittedName>
</protein>
<dbReference type="EMBL" id="RDQH01000337">
    <property type="protein sequence ID" value="RXH83143.1"/>
    <property type="molecule type" value="Genomic_DNA"/>
</dbReference>
<dbReference type="AlphaFoldDB" id="A0A498IPI7"/>
<keyword evidence="2" id="KW-1185">Reference proteome</keyword>
<comment type="caution">
    <text evidence="1">The sequence shown here is derived from an EMBL/GenBank/DDBJ whole genome shotgun (WGS) entry which is preliminary data.</text>
</comment>